<dbReference type="STRING" id="1387277.SAMN06295998_11913"/>
<dbReference type="InterPro" id="IPR010258">
    <property type="entry name" value="Conjugal_tfr_TrbG/VirB9/CagX"/>
</dbReference>
<dbReference type="AlphaFoldDB" id="A0A1W2DX81"/>
<accession>A0A1W2DX81</accession>
<dbReference type="OrthoDB" id="9815808at2"/>
<dbReference type="InterPro" id="IPR033645">
    <property type="entry name" value="VirB9/CagX/TrbG_C"/>
</dbReference>
<evidence type="ECO:0000256" key="3">
    <source>
        <dbReference type="SAM" id="SignalP"/>
    </source>
</evidence>
<evidence type="ECO:0000313" key="4">
    <source>
        <dbReference type="EMBL" id="SMD02033.1"/>
    </source>
</evidence>
<keyword evidence="5" id="KW-1185">Reference proteome</keyword>
<name>A0A1W2DX81_9RHOB</name>
<gene>
    <name evidence="4" type="ORF">SAMN06295998_11913</name>
</gene>
<proteinExistence type="inferred from homology"/>
<keyword evidence="2 3" id="KW-0732">Signal</keyword>
<dbReference type="Gene3D" id="2.60.40.2500">
    <property type="match status" value="1"/>
</dbReference>
<dbReference type="RefSeq" id="WP_084354072.1">
    <property type="nucleotide sequence ID" value="NZ_FWYD01000019.1"/>
</dbReference>
<feature type="chain" id="PRO_5011963957" evidence="3">
    <location>
        <begin position="21"/>
        <end position="227"/>
    </location>
</feature>
<dbReference type="InterPro" id="IPR038161">
    <property type="entry name" value="VirB9/CagX/TrbG_C_sf"/>
</dbReference>
<comment type="similarity">
    <text evidence="1">Belongs to the TrbG/VirB9 family.</text>
</comment>
<dbReference type="Proteomes" id="UP000192330">
    <property type="component" value="Unassembled WGS sequence"/>
</dbReference>
<evidence type="ECO:0000256" key="2">
    <source>
        <dbReference type="ARBA" id="ARBA00022729"/>
    </source>
</evidence>
<evidence type="ECO:0000256" key="1">
    <source>
        <dbReference type="ARBA" id="ARBA00006135"/>
    </source>
</evidence>
<reference evidence="4 5" key="1">
    <citation type="submission" date="2017-04" db="EMBL/GenBank/DDBJ databases">
        <authorList>
            <person name="Afonso C.L."/>
            <person name="Miller P.J."/>
            <person name="Scott M.A."/>
            <person name="Spackman E."/>
            <person name="Goraichik I."/>
            <person name="Dimitrov K.M."/>
            <person name="Suarez D.L."/>
            <person name="Swayne D.E."/>
        </authorList>
    </citation>
    <scope>NUCLEOTIDE SEQUENCE [LARGE SCALE GENOMIC DNA]</scope>
    <source>
        <strain evidence="4 5">CGMCC 1.12644</strain>
    </source>
</reference>
<feature type="signal peptide" evidence="3">
    <location>
        <begin position="1"/>
        <end position="20"/>
    </location>
</feature>
<evidence type="ECO:0000313" key="5">
    <source>
        <dbReference type="Proteomes" id="UP000192330"/>
    </source>
</evidence>
<organism evidence="4 5">
    <name type="scientific">Primorskyibacter flagellatus</name>
    <dbReference type="NCBI Taxonomy" id="1387277"/>
    <lineage>
        <taxon>Bacteria</taxon>
        <taxon>Pseudomonadati</taxon>
        <taxon>Pseudomonadota</taxon>
        <taxon>Alphaproteobacteria</taxon>
        <taxon>Rhodobacterales</taxon>
        <taxon>Roseobacteraceae</taxon>
        <taxon>Primorskyibacter</taxon>
    </lineage>
</organism>
<dbReference type="CDD" id="cd06911">
    <property type="entry name" value="VirB9_CagX_TrbG"/>
    <property type="match status" value="1"/>
</dbReference>
<dbReference type="Pfam" id="PF03524">
    <property type="entry name" value="CagX"/>
    <property type="match status" value="1"/>
</dbReference>
<protein>
    <submittedName>
        <fullName evidence="4">Type IV secretion system protein VirB9</fullName>
    </submittedName>
</protein>
<dbReference type="EMBL" id="FWYD01000019">
    <property type="protein sequence ID" value="SMD02033.1"/>
    <property type="molecule type" value="Genomic_DNA"/>
</dbReference>
<sequence>MLRFATALLAILVFADTALAESTPRASSLDRRVRMARYVDGQVFNIIVSLTRATTVEFEPGEQIVSIVAGDTDSFKFEGIPGGRVFAIKPTARGEQTNLTVYTNQRSYYFHLAEGRAPFYVLRFDYPRRQQDASRRVRAGRWNDSYGVSARTEITPMTVWDNGTYTYFRFSPSAPIPAIFKVTGNTERSVNSVRLQGHVMRVSGTSRQWALRLGEQEVCIVEMTNGG</sequence>